<feature type="compositionally biased region" description="Polar residues" evidence="1">
    <location>
        <begin position="370"/>
        <end position="380"/>
    </location>
</feature>
<evidence type="ECO:0000313" key="2">
    <source>
        <dbReference type="EMBL" id="KAK3903285.1"/>
    </source>
</evidence>
<feature type="compositionally biased region" description="Polar residues" evidence="1">
    <location>
        <begin position="326"/>
        <end position="335"/>
    </location>
</feature>
<feature type="compositionally biased region" description="Basic residues" evidence="1">
    <location>
        <begin position="350"/>
        <end position="363"/>
    </location>
</feature>
<reference evidence="2" key="2">
    <citation type="submission" date="2023-05" db="EMBL/GenBank/DDBJ databases">
        <authorList>
            <consortium name="Lawrence Berkeley National Laboratory"/>
            <person name="Steindorff A."/>
            <person name="Hensen N."/>
            <person name="Bonometti L."/>
            <person name="Westerberg I."/>
            <person name="Brannstrom I.O."/>
            <person name="Guillou S."/>
            <person name="Cros-Aarteil S."/>
            <person name="Calhoun S."/>
            <person name="Haridas S."/>
            <person name="Kuo A."/>
            <person name="Mondo S."/>
            <person name="Pangilinan J."/>
            <person name="Riley R."/>
            <person name="Labutti K."/>
            <person name="Andreopoulos B."/>
            <person name="Lipzen A."/>
            <person name="Chen C."/>
            <person name="Yanf M."/>
            <person name="Daum C."/>
            <person name="Ng V."/>
            <person name="Clum A."/>
            <person name="Ohm R."/>
            <person name="Martin F."/>
            <person name="Silar P."/>
            <person name="Natvig D."/>
            <person name="Lalanne C."/>
            <person name="Gautier V."/>
            <person name="Ament-Velasquez S.L."/>
            <person name="Kruys A."/>
            <person name="Hutchinson M.I."/>
            <person name="Powell A.J."/>
            <person name="Barry K."/>
            <person name="Miller A.N."/>
            <person name="Grigoriev I.V."/>
            <person name="Debuchy R."/>
            <person name="Gladieux P."/>
            <person name="Thoren M.H."/>
            <person name="Johannesson H."/>
        </authorList>
    </citation>
    <scope>NUCLEOTIDE SEQUENCE</scope>
    <source>
        <strain evidence="2">CBS 103.79</strain>
    </source>
</reference>
<accession>A0AAN6MMT7</accession>
<reference evidence="2" key="1">
    <citation type="journal article" date="2023" name="Mol. Phylogenet. Evol.">
        <title>Genome-scale phylogeny and comparative genomics of the fungal order Sordariales.</title>
        <authorList>
            <person name="Hensen N."/>
            <person name="Bonometti L."/>
            <person name="Westerberg I."/>
            <person name="Brannstrom I.O."/>
            <person name="Guillou S."/>
            <person name="Cros-Aarteil S."/>
            <person name="Calhoun S."/>
            <person name="Haridas S."/>
            <person name="Kuo A."/>
            <person name="Mondo S."/>
            <person name="Pangilinan J."/>
            <person name="Riley R."/>
            <person name="LaButti K."/>
            <person name="Andreopoulos B."/>
            <person name="Lipzen A."/>
            <person name="Chen C."/>
            <person name="Yan M."/>
            <person name="Daum C."/>
            <person name="Ng V."/>
            <person name="Clum A."/>
            <person name="Steindorff A."/>
            <person name="Ohm R.A."/>
            <person name="Martin F."/>
            <person name="Silar P."/>
            <person name="Natvig D.O."/>
            <person name="Lalanne C."/>
            <person name="Gautier V."/>
            <person name="Ament-Velasquez S.L."/>
            <person name="Kruys A."/>
            <person name="Hutchinson M.I."/>
            <person name="Powell A.J."/>
            <person name="Barry K."/>
            <person name="Miller A.N."/>
            <person name="Grigoriev I.V."/>
            <person name="Debuchy R."/>
            <person name="Gladieux P."/>
            <person name="Hiltunen Thoren M."/>
            <person name="Johannesson H."/>
        </authorList>
    </citation>
    <scope>NUCLEOTIDE SEQUENCE</scope>
    <source>
        <strain evidence="2">CBS 103.79</strain>
    </source>
</reference>
<dbReference type="AlphaFoldDB" id="A0AAN6MMT7"/>
<feature type="compositionally biased region" description="Acidic residues" evidence="1">
    <location>
        <begin position="256"/>
        <end position="266"/>
    </location>
</feature>
<keyword evidence="3" id="KW-1185">Reference proteome</keyword>
<gene>
    <name evidence="2" type="ORF">C8A05DRAFT_32977</name>
</gene>
<dbReference type="EMBL" id="MU855457">
    <property type="protein sequence ID" value="KAK3903285.1"/>
    <property type="molecule type" value="Genomic_DNA"/>
</dbReference>
<evidence type="ECO:0000313" key="3">
    <source>
        <dbReference type="Proteomes" id="UP001303889"/>
    </source>
</evidence>
<evidence type="ECO:0000256" key="1">
    <source>
        <dbReference type="SAM" id="MobiDB-lite"/>
    </source>
</evidence>
<comment type="caution">
    <text evidence="2">The sequence shown here is derived from an EMBL/GenBank/DDBJ whole genome shotgun (WGS) entry which is preliminary data.</text>
</comment>
<protein>
    <submittedName>
        <fullName evidence="2">Uncharacterized protein</fullName>
    </submittedName>
</protein>
<name>A0AAN6MMT7_9PEZI</name>
<organism evidence="2 3">
    <name type="scientific">Staphylotrichum tortipilum</name>
    <dbReference type="NCBI Taxonomy" id="2831512"/>
    <lineage>
        <taxon>Eukaryota</taxon>
        <taxon>Fungi</taxon>
        <taxon>Dikarya</taxon>
        <taxon>Ascomycota</taxon>
        <taxon>Pezizomycotina</taxon>
        <taxon>Sordariomycetes</taxon>
        <taxon>Sordariomycetidae</taxon>
        <taxon>Sordariales</taxon>
        <taxon>Chaetomiaceae</taxon>
        <taxon>Staphylotrichum</taxon>
    </lineage>
</organism>
<feature type="compositionally biased region" description="Low complexity" evidence="1">
    <location>
        <begin position="27"/>
        <end position="48"/>
    </location>
</feature>
<sequence length="387" mass="42415">MPRQLPWKVGGGGTTTSKLPPRTKPIASASPAPHSSWSSSATPARSRSPAPPHARPTPRSELASTPGASSRAVWRSLGGRSPSTSPPPEPLREELMIPGVDNDDRYRMVEDEFLAVAGSFTRHLHAAEYQRLRGLAKSQNAEMIQNISRPDLVKRRNVAVEAAARQRRGVAQAVGREEKKGLRRQPTSLQGLMESPKKEPVLLTAVMGPRPGSGYWEGSPSRRRKGALEARGMGSEVKTQDRRAQEPAQPTRDLSTESDTDSDDLDAAQPSRPSKPGTHRPMQSRQPSKPLPQQPATPGFMSRTESAPTLRNPPSDLTAPPKRALTDNTATTNKRPGNPHDDEDDFFSRMRARRAEQKRRRETKTHESTIKTSASQTAALNSIPFMQ</sequence>
<feature type="region of interest" description="Disordered" evidence="1">
    <location>
        <begin position="167"/>
        <end position="387"/>
    </location>
</feature>
<proteinExistence type="predicted"/>
<feature type="region of interest" description="Disordered" evidence="1">
    <location>
        <begin position="1"/>
        <end position="98"/>
    </location>
</feature>
<dbReference type="Proteomes" id="UP001303889">
    <property type="component" value="Unassembled WGS sequence"/>
</dbReference>